<dbReference type="GO" id="GO:0009254">
    <property type="term" value="P:peptidoglycan turnover"/>
    <property type="evidence" value="ECO:0007669"/>
    <property type="project" value="InterPro"/>
</dbReference>
<dbReference type="GO" id="GO:0019867">
    <property type="term" value="C:outer membrane"/>
    <property type="evidence" value="ECO:0007669"/>
    <property type="project" value="InterPro"/>
</dbReference>
<dbReference type="InterPro" id="IPR036908">
    <property type="entry name" value="RlpA-like_sf"/>
</dbReference>
<dbReference type="Gene3D" id="2.40.40.10">
    <property type="entry name" value="RlpA-like domain"/>
    <property type="match status" value="1"/>
</dbReference>
<dbReference type="InterPro" id="IPR010611">
    <property type="entry name" value="3D_dom"/>
</dbReference>
<dbReference type="Proteomes" id="UP000001933">
    <property type="component" value="Chromosome"/>
</dbReference>
<feature type="region of interest" description="Disordered" evidence="6">
    <location>
        <begin position="45"/>
        <end position="102"/>
    </location>
</feature>
<feature type="chain" id="PRO_5004212285" description="peptidoglycan lytic exotransglycosylase" evidence="7">
    <location>
        <begin position="30"/>
        <end position="475"/>
    </location>
</feature>
<dbReference type="AlphaFoldDB" id="Q2LSX7"/>
<accession>Q2LSX7</accession>
<evidence type="ECO:0000313" key="9">
    <source>
        <dbReference type="EMBL" id="ABC77189.1"/>
    </source>
</evidence>
<dbReference type="GO" id="GO:0008933">
    <property type="term" value="F:peptidoglycan lytic transglycosylase activity"/>
    <property type="evidence" value="ECO:0007669"/>
    <property type="project" value="TreeGrafter"/>
</dbReference>
<dbReference type="CDD" id="cd14668">
    <property type="entry name" value="mlta_B"/>
    <property type="match status" value="1"/>
</dbReference>
<dbReference type="RefSeq" id="WP_011417218.1">
    <property type="nucleotide sequence ID" value="NC_007759.1"/>
</dbReference>
<evidence type="ECO:0000256" key="4">
    <source>
        <dbReference type="ARBA" id="ARBA00023316"/>
    </source>
</evidence>
<dbReference type="Gene3D" id="2.40.240.50">
    <property type="entry name" value="Barwin-like endoglucanases"/>
    <property type="match status" value="1"/>
</dbReference>
<dbReference type="PANTHER" id="PTHR30124">
    <property type="entry name" value="MEMBRANE-BOUND LYTIC MUREIN TRANSGLYCOSYLASE A"/>
    <property type="match status" value="1"/>
</dbReference>
<keyword evidence="10" id="KW-1185">Reference proteome</keyword>
<dbReference type="PANTHER" id="PTHR30124:SF0">
    <property type="entry name" value="MEMBRANE-BOUND LYTIC MUREIN TRANSGLYCOSYLASE A"/>
    <property type="match status" value="1"/>
</dbReference>
<dbReference type="GO" id="GO:0009253">
    <property type="term" value="P:peptidoglycan catabolic process"/>
    <property type="evidence" value="ECO:0007669"/>
    <property type="project" value="TreeGrafter"/>
</dbReference>
<dbReference type="GO" id="GO:0004553">
    <property type="term" value="F:hydrolase activity, hydrolyzing O-glycosyl compounds"/>
    <property type="evidence" value="ECO:0007669"/>
    <property type="project" value="InterPro"/>
</dbReference>
<dbReference type="HOGENOM" id="CLU_037751_1_1_7"/>
<organism evidence="9 10">
    <name type="scientific">Syntrophus aciditrophicus (strain SB)</name>
    <dbReference type="NCBI Taxonomy" id="56780"/>
    <lineage>
        <taxon>Bacteria</taxon>
        <taxon>Pseudomonadati</taxon>
        <taxon>Thermodesulfobacteriota</taxon>
        <taxon>Syntrophia</taxon>
        <taxon>Syntrophales</taxon>
        <taxon>Syntrophaceae</taxon>
        <taxon>Syntrophus</taxon>
    </lineage>
</organism>
<dbReference type="GO" id="GO:0071555">
    <property type="term" value="P:cell wall organization"/>
    <property type="evidence" value="ECO:0007669"/>
    <property type="project" value="UniProtKB-KW"/>
</dbReference>
<name>Q2LSX7_SYNAS</name>
<dbReference type="EMBL" id="CP000252">
    <property type="protein sequence ID" value="ABC77189.1"/>
    <property type="molecule type" value="Genomic_DNA"/>
</dbReference>
<dbReference type="STRING" id="56780.SYN_02860"/>
<dbReference type="OrthoDB" id="9783686at2"/>
<keyword evidence="7" id="KW-0732">Signal</keyword>
<dbReference type="SMART" id="SM00925">
    <property type="entry name" value="MltA"/>
    <property type="match status" value="1"/>
</dbReference>
<protein>
    <recommendedName>
        <fullName evidence="2">peptidoglycan lytic exotransglycosylase</fullName>
        <ecNumber evidence="2">4.2.2.n1</ecNumber>
    </recommendedName>
    <alternativeName>
        <fullName evidence="5">Murein hydrolase A</fullName>
    </alternativeName>
</protein>
<evidence type="ECO:0000313" key="10">
    <source>
        <dbReference type="Proteomes" id="UP000001933"/>
    </source>
</evidence>
<feature type="domain" description="Lytic transglycosylase MltA" evidence="8">
    <location>
        <begin position="203"/>
        <end position="361"/>
    </location>
</feature>
<evidence type="ECO:0000256" key="1">
    <source>
        <dbReference type="ARBA" id="ARBA00001420"/>
    </source>
</evidence>
<evidence type="ECO:0000256" key="2">
    <source>
        <dbReference type="ARBA" id="ARBA00012587"/>
    </source>
</evidence>
<dbReference type="eggNOG" id="COG2821">
    <property type="taxonomic scope" value="Bacteria"/>
</dbReference>
<feature type="signal peptide" evidence="7">
    <location>
        <begin position="1"/>
        <end position="29"/>
    </location>
</feature>
<dbReference type="Pfam" id="PF03562">
    <property type="entry name" value="MltA"/>
    <property type="match status" value="1"/>
</dbReference>
<dbReference type="FunCoup" id="Q2LSX7">
    <property type="interactions" value="85"/>
</dbReference>
<dbReference type="CAZy" id="GH102">
    <property type="family name" value="Glycoside Hydrolase Family 102"/>
</dbReference>
<dbReference type="InterPro" id="IPR026044">
    <property type="entry name" value="MltA"/>
</dbReference>
<feature type="compositionally biased region" description="Pro residues" evidence="6">
    <location>
        <begin position="52"/>
        <end position="93"/>
    </location>
</feature>
<evidence type="ECO:0000259" key="8">
    <source>
        <dbReference type="SMART" id="SM00925"/>
    </source>
</evidence>
<dbReference type="InterPro" id="IPR005300">
    <property type="entry name" value="MltA_B"/>
</dbReference>
<sequence length="475" mass="52051">MKMTMNNWKRGTVPIALAFFLSMGMAGCAARKGVDEAYRLPPPAAKVEPAPKTVPSPAPKTVPPPSVKPAPTPAPPPTPPPAPKLEPPEPYEPTPLTSSLTPIKPQEVPQLLDDLDTESLLAAIEKSLLFYSRVPADSRYPLGESTCTAGELKATLLALREILQTCGSDECRRTKIAGNFDFYKAAGQDQKGTVLFTGYFEPVMKGSLEKTDFYSFPLYGPPEETVVINLGKFNSKYEGETLTGRVLNGEVVPHYSREEIDGKGILQGRNLEIAWAADPVELFFLHIQGSGIMELPDGRRIRVGYARSNGRPFRGLAKVLLDRGKITEREMSHEGVKNWLLDNPEERDEMMYRNPSYVFFRIMDGENVGSHNVPLTAGRSIATDAKFFPRGAPALIRLRKPVFPEEGGGLEWVPFSRLVLNQDAGGAIKGTGRVDIYCGTGREAERVAGSLKEPGELYFLLKKNSVTGKVASTVF</sequence>
<evidence type="ECO:0000256" key="3">
    <source>
        <dbReference type="ARBA" id="ARBA00023239"/>
    </source>
</evidence>
<evidence type="ECO:0000256" key="7">
    <source>
        <dbReference type="SAM" id="SignalP"/>
    </source>
</evidence>
<dbReference type="PIRSF" id="PIRSF019422">
    <property type="entry name" value="MltA"/>
    <property type="match status" value="1"/>
</dbReference>
<gene>
    <name evidence="9" type="ORF">SYN_02860</name>
</gene>
<evidence type="ECO:0000256" key="6">
    <source>
        <dbReference type="SAM" id="MobiDB-lite"/>
    </source>
</evidence>
<keyword evidence="3" id="KW-0456">Lyase</keyword>
<dbReference type="CDD" id="cd14485">
    <property type="entry name" value="mltA_like_LT_A"/>
    <property type="match status" value="1"/>
</dbReference>
<dbReference type="PROSITE" id="PS51257">
    <property type="entry name" value="PROKAR_LIPOPROTEIN"/>
    <property type="match status" value="1"/>
</dbReference>
<keyword evidence="4" id="KW-0961">Cell wall biogenesis/degradation</keyword>
<dbReference type="InParanoid" id="Q2LSX7"/>
<comment type="catalytic activity">
    <reaction evidence="1">
        <text>Exolytic cleavage of the (1-&gt;4)-beta-glycosidic linkage between N-acetylmuramic acid (MurNAc) and N-acetylglucosamine (GlcNAc) residues in peptidoglycan, from either the reducing or the non-reducing ends of the peptidoglycan chains, with concomitant formation of a 1,6-anhydrobond in the MurNAc residue.</text>
        <dbReference type="EC" id="4.2.2.n1"/>
    </reaction>
</comment>
<dbReference type="Pfam" id="PF06725">
    <property type="entry name" value="3D"/>
    <property type="match status" value="1"/>
</dbReference>
<proteinExistence type="predicted"/>
<dbReference type="EC" id="4.2.2.n1" evidence="2"/>
<dbReference type="KEGG" id="sat:SYN_02860"/>
<reference evidence="9 10" key="1">
    <citation type="journal article" date="2007" name="Proc. Natl. Acad. Sci. U.S.A.">
        <title>The genome of Syntrophus aciditrophicus: life at the thermodynamic limit of microbial growth.</title>
        <authorList>
            <person name="McInerney M.J."/>
            <person name="Rohlin L."/>
            <person name="Mouttaki H."/>
            <person name="Kim U."/>
            <person name="Krupp R.S."/>
            <person name="Rios-Hernandez L."/>
            <person name="Sieber J."/>
            <person name="Struchtemeyer C.G."/>
            <person name="Bhattacharyya A."/>
            <person name="Campbell J.W."/>
            <person name="Gunsalus R.P."/>
        </authorList>
    </citation>
    <scope>NUCLEOTIDE SEQUENCE [LARGE SCALE GENOMIC DNA]</scope>
    <source>
        <strain evidence="9 10">SB</strain>
    </source>
</reference>
<dbReference type="SUPFAM" id="SSF50685">
    <property type="entry name" value="Barwin-like endoglucanases"/>
    <property type="match status" value="1"/>
</dbReference>
<evidence type="ECO:0000256" key="5">
    <source>
        <dbReference type="ARBA" id="ARBA00030918"/>
    </source>
</evidence>